<proteinExistence type="predicted"/>
<keyword evidence="2" id="KW-0285">Flavoprotein</keyword>
<dbReference type="InterPro" id="IPR033856">
    <property type="entry name" value="Trp_halogen"/>
</dbReference>
<dbReference type="GO" id="GO:0004497">
    <property type="term" value="F:monooxygenase activity"/>
    <property type="evidence" value="ECO:0007669"/>
    <property type="project" value="InterPro"/>
</dbReference>
<dbReference type="PIRSF" id="PIRSF011396">
    <property type="entry name" value="Trp_halogenase"/>
    <property type="match status" value="1"/>
</dbReference>
<dbReference type="PANTHER" id="PTHR43747">
    <property type="entry name" value="FAD-BINDING PROTEIN"/>
    <property type="match status" value="1"/>
</dbReference>
<evidence type="ECO:0000313" key="4">
    <source>
        <dbReference type="Proteomes" id="UP000074072"/>
    </source>
</evidence>
<feature type="binding site" evidence="2">
    <location>
        <begin position="14"/>
        <end position="17"/>
    </location>
    <ligand>
        <name>FAD</name>
        <dbReference type="ChEBI" id="CHEBI:57692"/>
    </ligand>
</feature>
<dbReference type="AlphaFoldDB" id="A0A147IK28"/>
<dbReference type="PANTHER" id="PTHR43747:SF4">
    <property type="entry name" value="FLAVIN-DEPENDENT TRYPTOPHAN HALOGENASE"/>
    <property type="match status" value="1"/>
</dbReference>
<dbReference type="GO" id="GO:0000166">
    <property type="term" value="F:nucleotide binding"/>
    <property type="evidence" value="ECO:0007669"/>
    <property type="project" value="UniProtKB-KW"/>
</dbReference>
<dbReference type="EMBL" id="LDTE01000141">
    <property type="protein sequence ID" value="KTT94936.1"/>
    <property type="molecule type" value="Genomic_DNA"/>
</dbReference>
<dbReference type="OrthoDB" id="462203at2"/>
<name>A0A147IK28_9SPHN</name>
<evidence type="ECO:0000313" key="3">
    <source>
        <dbReference type="EMBL" id="KTT94936.1"/>
    </source>
</evidence>
<feature type="binding site" evidence="2">
    <location>
        <position position="350"/>
    </location>
    <ligand>
        <name>FAD</name>
        <dbReference type="ChEBI" id="CHEBI:57692"/>
    </ligand>
</feature>
<evidence type="ECO:0000256" key="1">
    <source>
        <dbReference type="PIRSR" id="PIRSR011396-1"/>
    </source>
</evidence>
<keyword evidence="2" id="KW-0547">Nucleotide-binding</keyword>
<dbReference type="Gene3D" id="3.50.50.60">
    <property type="entry name" value="FAD/NAD(P)-binding domain"/>
    <property type="match status" value="1"/>
</dbReference>
<dbReference type="SUPFAM" id="SSF51905">
    <property type="entry name" value="FAD/NAD(P)-binding domain"/>
    <property type="match status" value="1"/>
</dbReference>
<sequence length="506" mass="56717">MAKQAVRRIVIAGGGAAGWMSAAVLAKVLKPQNCTIQLVESDDIGIIGVGEATIAGIHWLNNILGIEEDDFVRASQATFKLGIDFRDWTGAGRRYYHPFGRYGVPLGGVGFHHLWVKAQRLGLAASFEDYCMTSMAARLGRFDRPDRAPPGSPLKTLSYAYHLDAGRYAQYLRTLAVGMGVERIEGTIERVDQNPETGYITRLHTRRGDVVEGDLFLDCTGFHALLIQGVLQTGTIDLSNFLPCDRAWAVPCERTGDTIEPSTRCTARAAGWQWRIPLQHRTGNGHVFCNEFMSEDEAHDVLMRNLDGRPLGEAKLIKFKTGRTRQVWNKNVIAVGLSAGFLEPLEATTIHIILNSLNKIIGHFPRRTPDPLTVAEFNRQLDLQFDTIKDFLVLHYRLSEGRDEPLWRYFRQLTLPERLERMIESFRMTARIAPSEFDQFKEASWFSVMLGQGVVPEDHDPLADNIDDAALASHLARVRDNIRQIAERMPAHDAYIRANCATPVPA</sequence>
<dbReference type="InterPro" id="IPR036188">
    <property type="entry name" value="FAD/NAD-bd_sf"/>
</dbReference>
<accession>A0A147IK28</accession>
<dbReference type="InterPro" id="IPR006905">
    <property type="entry name" value="Flavin_halogenase"/>
</dbReference>
<dbReference type="PATRIC" id="fig|33051.4.peg.991"/>
<feature type="binding site" evidence="2">
    <location>
        <position position="80"/>
    </location>
    <ligand>
        <name>7-chloro-L-tryptophan</name>
        <dbReference type="ChEBI" id="CHEBI:58713"/>
    </ligand>
</feature>
<gene>
    <name evidence="3" type="ORF">SB4_17505</name>
</gene>
<dbReference type="InterPro" id="IPR050816">
    <property type="entry name" value="Flavin-dep_Halogenase_NPB"/>
</dbReference>
<dbReference type="Proteomes" id="UP000074072">
    <property type="component" value="Unassembled WGS sequence"/>
</dbReference>
<protein>
    <recommendedName>
        <fullName evidence="5">Tryptophan halogenase</fullName>
    </recommendedName>
</protein>
<feature type="binding site" evidence="2">
    <location>
        <position position="346"/>
    </location>
    <ligand>
        <name>L-tryptophan</name>
        <dbReference type="ChEBI" id="CHEBI:57912"/>
    </ligand>
</feature>
<reference evidence="3 4" key="1">
    <citation type="journal article" date="2016" name="Front. Microbiol.">
        <title>Genomic Resource of Rice Seed Associated Bacteria.</title>
        <authorList>
            <person name="Midha S."/>
            <person name="Bansal K."/>
            <person name="Sharma S."/>
            <person name="Kumar N."/>
            <person name="Patil P.P."/>
            <person name="Chaudhry V."/>
            <person name="Patil P.B."/>
        </authorList>
    </citation>
    <scope>NUCLEOTIDE SEQUENCE [LARGE SCALE GENOMIC DNA]</scope>
    <source>
        <strain evidence="3 4">SB4</strain>
    </source>
</reference>
<comment type="caution">
    <text evidence="3">The sequence shown here is derived from an EMBL/GenBank/DDBJ whole genome shotgun (WGS) entry which is preliminary data.</text>
</comment>
<feature type="binding site" evidence="2">
    <location>
        <position position="337"/>
    </location>
    <ligand>
        <name>FAD</name>
        <dbReference type="ChEBI" id="CHEBI:57692"/>
    </ligand>
</feature>
<keyword evidence="2" id="KW-0274">FAD</keyword>
<dbReference type="RefSeq" id="WP_058753590.1">
    <property type="nucleotide sequence ID" value="NZ_LDTE01000141.1"/>
</dbReference>
<dbReference type="Pfam" id="PF04820">
    <property type="entry name" value="Trp_halogenase"/>
    <property type="match status" value="1"/>
</dbReference>
<feature type="active site" evidence="1">
    <location>
        <position position="80"/>
    </location>
</feature>
<evidence type="ECO:0008006" key="5">
    <source>
        <dbReference type="Google" id="ProtNLM"/>
    </source>
</evidence>
<evidence type="ECO:0000256" key="2">
    <source>
        <dbReference type="PIRSR" id="PIRSR011396-2"/>
    </source>
</evidence>
<organism evidence="3 4">
    <name type="scientific">Sphingomonas sanguinis</name>
    <dbReference type="NCBI Taxonomy" id="33051"/>
    <lineage>
        <taxon>Bacteria</taxon>
        <taxon>Pseudomonadati</taxon>
        <taxon>Pseudomonadota</taxon>
        <taxon>Alphaproteobacteria</taxon>
        <taxon>Sphingomonadales</taxon>
        <taxon>Sphingomonadaceae</taxon>
        <taxon>Sphingomonas</taxon>
    </lineage>
</organism>